<keyword evidence="2" id="KW-1185">Reference proteome</keyword>
<name>A0A9W4T4T3_9GLOM</name>
<organism evidence="1 2">
    <name type="scientific">Funneliformis geosporum</name>
    <dbReference type="NCBI Taxonomy" id="1117311"/>
    <lineage>
        <taxon>Eukaryota</taxon>
        <taxon>Fungi</taxon>
        <taxon>Fungi incertae sedis</taxon>
        <taxon>Mucoromycota</taxon>
        <taxon>Glomeromycotina</taxon>
        <taxon>Glomeromycetes</taxon>
        <taxon>Glomerales</taxon>
        <taxon>Glomeraceae</taxon>
        <taxon>Funneliformis</taxon>
    </lineage>
</organism>
<dbReference type="AlphaFoldDB" id="A0A9W4T4T3"/>
<evidence type="ECO:0000313" key="1">
    <source>
        <dbReference type="EMBL" id="CAI2192598.1"/>
    </source>
</evidence>
<accession>A0A9W4T4T3</accession>
<dbReference type="EMBL" id="CAMKVN010008523">
    <property type="protein sequence ID" value="CAI2192598.1"/>
    <property type="molecule type" value="Genomic_DNA"/>
</dbReference>
<comment type="caution">
    <text evidence="1">The sequence shown here is derived from an EMBL/GenBank/DDBJ whole genome shotgun (WGS) entry which is preliminary data.</text>
</comment>
<protein>
    <submittedName>
        <fullName evidence="1">13595_t:CDS:1</fullName>
    </submittedName>
</protein>
<sequence>QSTGKCKSEKEDMKFFISSKDNDRIIKLSIGPYDDRIILGSNDIDCDIDDVECEIDDVS</sequence>
<dbReference type="Proteomes" id="UP001153678">
    <property type="component" value="Unassembled WGS sequence"/>
</dbReference>
<proteinExistence type="predicted"/>
<gene>
    <name evidence="1" type="ORF">FWILDA_LOCUS15656</name>
</gene>
<evidence type="ECO:0000313" key="2">
    <source>
        <dbReference type="Proteomes" id="UP001153678"/>
    </source>
</evidence>
<reference evidence="1" key="1">
    <citation type="submission" date="2022-08" db="EMBL/GenBank/DDBJ databases">
        <authorList>
            <person name="Kallberg Y."/>
            <person name="Tangrot J."/>
            <person name="Rosling A."/>
        </authorList>
    </citation>
    <scope>NUCLEOTIDE SEQUENCE</scope>
    <source>
        <strain evidence="1">Wild A</strain>
    </source>
</reference>
<feature type="non-terminal residue" evidence="1">
    <location>
        <position position="1"/>
    </location>
</feature>